<sequence length="415" mass="42841">MTDAAGPGPSADEAPTGATVESPLGATTESSTRPPAGTPASPTAAAAGTAVAEPVQGQRPAVEPPSPSVRVAAGGLAHGTRVLITIAAACIVFAGVWFARDILAPAAVAAVVVIIAHPVRRPLERRGWPSWLATTAVIVVAYLILAILSTLLVVASAQFIGLLPDYADELTTTVQAVYDWLTSLGMTSEAASSAAAAIDPKTLLGFAAGVADAVLGAATAFFFVLAYVIFMAADASSLSRGDRVFGTATGDTIGTRYFSGVRRYYVVNASFGLVVAVLDGLFLWWIGVPIPIVWAILAFVTNFIPNIGFVIGLIPPAVLALVVGGWPLALAVVAAYCVINVVLQVLVQPKFVSDAVGLSLTLTFFSVVFWTLVIGPIGAILCIPLTLLVRALLLEPDRGAVALRRLSGDPHPERT</sequence>
<dbReference type="OrthoDB" id="9799225at2"/>
<dbReference type="Pfam" id="PF01594">
    <property type="entry name" value="AI-2E_transport"/>
    <property type="match status" value="1"/>
</dbReference>
<evidence type="ECO:0000256" key="5">
    <source>
        <dbReference type="ARBA" id="ARBA00023136"/>
    </source>
</evidence>
<feature type="transmembrane region" description="Helical" evidence="7">
    <location>
        <begin position="326"/>
        <end position="347"/>
    </location>
</feature>
<proteinExistence type="inferred from homology"/>
<feature type="transmembrane region" description="Helical" evidence="7">
    <location>
        <begin position="292"/>
        <end position="314"/>
    </location>
</feature>
<dbReference type="PANTHER" id="PTHR21716">
    <property type="entry name" value="TRANSMEMBRANE PROTEIN"/>
    <property type="match status" value="1"/>
</dbReference>
<protein>
    <submittedName>
        <fullName evidence="8">Predicted PurR-regulated permease PerM</fullName>
    </submittedName>
</protein>
<keyword evidence="9" id="KW-1185">Reference proteome</keyword>
<feature type="compositionally biased region" description="Low complexity" evidence="6">
    <location>
        <begin position="30"/>
        <end position="50"/>
    </location>
</feature>
<dbReference type="GO" id="GO:0055085">
    <property type="term" value="P:transmembrane transport"/>
    <property type="evidence" value="ECO:0007669"/>
    <property type="project" value="TreeGrafter"/>
</dbReference>
<keyword evidence="3 7" id="KW-0812">Transmembrane</keyword>
<accession>A0A1N6FXM2</accession>
<organism evidence="8 9">
    <name type="scientific">Agromyces cerinus subsp. cerinus</name>
    <dbReference type="NCBI Taxonomy" id="232089"/>
    <lineage>
        <taxon>Bacteria</taxon>
        <taxon>Bacillati</taxon>
        <taxon>Actinomycetota</taxon>
        <taxon>Actinomycetes</taxon>
        <taxon>Micrococcales</taxon>
        <taxon>Microbacteriaceae</taxon>
        <taxon>Agromyces</taxon>
    </lineage>
</organism>
<dbReference type="EMBL" id="FSRJ01000003">
    <property type="protein sequence ID" value="SIO00055.1"/>
    <property type="molecule type" value="Genomic_DNA"/>
</dbReference>
<dbReference type="RefSeq" id="WP_084183919.1">
    <property type="nucleotide sequence ID" value="NZ_FSRJ01000003.1"/>
</dbReference>
<dbReference type="AlphaFoldDB" id="A0A1N6FXM2"/>
<feature type="transmembrane region" description="Helical" evidence="7">
    <location>
        <begin position="102"/>
        <end position="119"/>
    </location>
</feature>
<dbReference type="STRING" id="232089.SAMN05443544_2131"/>
<dbReference type="GO" id="GO:0016020">
    <property type="term" value="C:membrane"/>
    <property type="evidence" value="ECO:0007669"/>
    <property type="project" value="UniProtKB-SubCell"/>
</dbReference>
<evidence type="ECO:0000256" key="2">
    <source>
        <dbReference type="ARBA" id="ARBA00009773"/>
    </source>
</evidence>
<evidence type="ECO:0000256" key="3">
    <source>
        <dbReference type="ARBA" id="ARBA00022692"/>
    </source>
</evidence>
<feature type="transmembrane region" description="Helical" evidence="7">
    <location>
        <begin position="213"/>
        <end position="233"/>
    </location>
</feature>
<keyword evidence="4 7" id="KW-1133">Transmembrane helix</keyword>
<dbReference type="Proteomes" id="UP000184699">
    <property type="component" value="Unassembled WGS sequence"/>
</dbReference>
<evidence type="ECO:0000256" key="4">
    <source>
        <dbReference type="ARBA" id="ARBA00022989"/>
    </source>
</evidence>
<evidence type="ECO:0000313" key="8">
    <source>
        <dbReference type="EMBL" id="SIO00055.1"/>
    </source>
</evidence>
<evidence type="ECO:0000256" key="6">
    <source>
        <dbReference type="SAM" id="MobiDB-lite"/>
    </source>
</evidence>
<feature type="transmembrane region" description="Helical" evidence="7">
    <location>
        <begin position="131"/>
        <end position="160"/>
    </location>
</feature>
<dbReference type="PANTHER" id="PTHR21716:SF64">
    <property type="entry name" value="AI-2 TRANSPORT PROTEIN TQSA"/>
    <property type="match status" value="1"/>
</dbReference>
<evidence type="ECO:0000313" key="9">
    <source>
        <dbReference type="Proteomes" id="UP000184699"/>
    </source>
</evidence>
<dbReference type="InterPro" id="IPR002549">
    <property type="entry name" value="AI-2E-like"/>
</dbReference>
<comment type="subcellular location">
    <subcellularLocation>
        <location evidence="1">Membrane</location>
        <topology evidence="1">Multi-pass membrane protein</topology>
    </subcellularLocation>
</comment>
<gene>
    <name evidence="8" type="ORF">SAMN05443544_2131</name>
</gene>
<name>A0A1N6FXM2_9MICO</name>
<feature type="transmembrane region" description="Helical" evidence="7">
    <location>
        <begin position="76"/>
        <end position="96"/>
    </location>
</feature>
<reference evidence="9" key="1">
    <citation type="submission" date="2016-11" db="EMBL/GenBank/DDBJ databases">
        <authorList>
            <person name="Varghese N."/>
            <person name="Submissions S."/>
        </authorList>
    </citation>
    <scope>NUCLEOTIDE SEQUENCE [LARGE SCALE GENOMIC DNA]</scope>
    <source>
        <strain evidence="9">DSM 8595</strain>
    </source>
</reference>
<feature type="transmembrane region" description="Helical" evidence="7">
    <location>
        <begin position="367"/>
        <end position="389"/>
    </location>
</feature>
<feature type="transmembrane region" description="Helical" evidence="7">
    <location>
        <begin position="265"/>
        <end position="286"/>
    </location>
</feature>
<feature type="region of interest" description="Disordered" evidence="6">
    <location>
        <begin position="1"/>
        <end position="66"/>
    </location>
</feature>
<evidence type="ECO:0000256" key="1">
    <source>
        <dbReference type="ARBA" id="ARBA00004141"/>
    </source>
</evidence>
<comment type="similarity">
    <text evidence="2">Belongs to the autoinducer-2 exporter (AI-2E) (TC 2.A.86) family.</text>
</comment>
<keyword evidence="5 7" id="KW-0472">Membrane</keyword>
<evidence type="ECO:0000256" key="7">
    <source>
        <dbReference type="SAM" id="Phobius"/>
    </source>
</evidence>